<proteinExistence type="predicted"/>
<evidence type="ECO:0000256" key="1">
    <source>
        <dbReference type="SAM" id="MobiDB-lite"/>
    </source>
</evidence>
<dbReference type="EMBL" id="BKCJ010465386">
    <property type="protein sequence ID" value="GFA66783.1"/>
    <property type="molecule type" value="Genomic_DNA"/>
</dbReference>
<gene>
    <name evidence="2" type="ORF">Tci_638755</name>
</gene>
<accession>A0A699K3A3</accession>
<feature type="non-terminal residue" evidence="2">
    <location>
        <position position="1"/>
    </location>
</feature>
<name>A0A699K3A3_TANCI</name>
<evidence type="ECO:0000313" key="2">
    <source>
        <dbReference type="EMBL" id="GFA66783.1"/>
    </source>
</evidence>
<comment type="caution">
    <text evidence="2">The sequence shown here is derived from an EMBL/GenBank/DDBJ whole genome shotgun (WGS) entry which is preliminary data.</text>
</comment>
<dbReference type="AlphaFoldDB" id="A0A699K3A3"/>
<feature type="compositionally biased region" description="Acidic residues" evidence="1">
    <location>
        <begin position="50"/>
        <end position="59"/>
    </location>
</feature>
<feature type="region of interest" description="Disordered" evidence="1">
    <location>
        <begin position="229"/>
        <end position="248"/>
    </location>
</feature>
<feature type="region of interest" description="Disordered" evidence="1">
    <location>
        <begin position="27"/>
        <end position="71"/>
    </location>
</feature>
<sequence>KQVKGMARHKDLYIVSSHTKKICANMRRIGAGFSGKPQKPRRKQRKEAEVSNDESEDEDHVLIPSSDPLPSSEDSFILNELMVFCISLQEQERTNDEEMFRVNDLDGEEVVIETTTGVKDSVAPTTDVTEDKITMAQALVALKSIKPKVVVQEQETSTTILAAATKDTTAVPTLRAKGIVFHKQKQSQILTVSSLKDKGKAKVIESEVLLHKKDQMRIDKEYARKLQAEEQEATKLSRAQQDEEANNS</sequence>
<reference evidence="2" key="1">
    <citation type="journal article" date="2019" name="Sci. Rep.">
        <title>Draft genome of Tanacetum cinerariifolium, the natural source of mosquito coil.</title>
        <authorList>
            <person name="Yamashiro T."/>
            <person name="Shiraishi A."/>
            <person name="Satake H."/>
            <person name="Nakayama K."/>
        </authorList>
    </citation>
    <scope>NUCLEOTIDE SEQUENCE</scope>
</reference>
<organism evidence="2">
    <name type="scientific">Tanacetum cinerariifolium</name>
    <name type="common">Dalmatian daisy</name>
    <name type="synonym">Chrysanthemum cinerariifolium</name>
    <dbReference type="NCBI Taxonomy" id="118510"/>
    <lineage>
        <taxon>Eukaryota</taxon>
        <taxon>Viridiplantae</taxon>
        <taxon>Streptophyta</taxon>
        <taxon>Embryophyta</taxon>
        <taxon>Tracheophyta</taxon>
        <taxon>Spermatophyta</taxon>
        <taxon>Magnoliopsida</taxon>
        <taxon>eudicotyledons</taxon>
        <taxon>Gunneridae</taxon>
        <taxon>Pentapetalae</taxon>
        <taxon>asterids</taxon>
        <taxon>campanulids</taxon>
        <taxon>Asterales</taxon>
        <taxon>Asteraceae</taxon>
        <taxon>Asteroideae</taxon>
        <taxon>Anthemideae</taxon>
        <taxon>Anthemidinae</taxon>
        <taxon>Tanacetum</taxon>
    </lineage>
</organism>
<protein>
    <submittedName>
        <fullName evidence="2">Uncharacterized protein</fullName>
    </submittedName>
</protein>